<gene>
    <name evidence="2" type="ORF">J2Z44_003157</name>
</gene>
<evidence type="ECO:0000256" key="1">
    <source>
        <dbReference type="SAM" id="Phobius"/>
    </source>
</evidence>
<keyword evidence="1" id="KW-0812">Transmembrane</keyword>
<dbReference type="RefSeq" id="WP_021281106.1">
    <property type="nucleotide sequence ID" value="NZ_JAGGLL010000027.1"/>
</dbReference>
<evidence type="ECO:0000313" key="2">
    <source>
        <dbReference type="EMBL" id="MBP2023320.1"/>
    </source>
</evidence>
<evidence type="ECO:0000313" key="3">
    <source>
        <dbReference type="Proteomes" id="UP001519308"/>
    </source>
</evidence>
<feature type="transmembrane region" description="Helical" evidence="1">
    <location>
        <begin position="134"/>
        <end position="156"/>
    </location>
</feature>
<dbReference type="Proteomes" id="UP001519308">
    <property type="component" value="Unassembled WGS sequence"/>
</dbReference>
<reference evidence="2 3" key="1">
    <citation type="submission" date="2021-03" db="EMBL/GenBank/DDBJ databases">
        <title>Genomic Encyclopedia of Type Strains, Phase IV (KMG-IV): sequencing the most valuable type-strain genomes for metagenomic binning, comparative biology and taxonomic classification.</title>
        <authorList>
            <person name="Goeker M."/>
        </authorList>
    </citation>
    <scope>NUCLEOTIDE SEQUENCE [LARGE SCALE GENOMIC DNA]</scope>
    <source>
        <strain evidence="2 3">DSM 28650</strain>
    </source>
</reference>
<comment type="caution">
    <text evidence="2">The sequence shown here is derived from an EMBL/GenBank/DDBJ whole genome shotgun (WGS) entry which is preliminary data.</text>
</comment>
<protein>
    <submittedName>
        <fullName evidence="2">Uncharacterized protein</fullName>
    </submittedName>
</protein>
<keyword evidence="1" id="KW-0472">Membrane</keyword>
<keyword evidence="3" id="KW-1185">Reference proteome</keyword>
<dbReference type="EMBL" id="JAGGLL010000027">
    <property type="protein sequence ID" value="MBP2023320.1"/>
    <property type="molecule type" value="Genomic_DNA"/>
</dbReference>
<proteinExistence type="predicted"/>
<accession>A0ABS4K6C2</accession>
<feature type="transmembrane region" description="Helical" evidence="1">
    <location>
        <begin position="91"/>
        <end position="122"/>
    </location>
</feature>
<organism evidence="2 3">
    <name type="scientific">Clostridium punense</name>
    <dbReference type="NCBI Taxonomy" id="1054297"/>
    <lineage>
        <taxon>Bacteria</taxon>
        <taxon>Bacillati</taxon>
        <taxon>Bacillota</taxon>
        <taxon>Clostridia</taxon>
        <taxon>Eubacteriales</taxon>
        <taxon>Clostridiaceae</taxon>
        <taxon>Clostridium</taxon>
    </lineage>
</organism>
<name>A0ABS4K6C2_9CLOT</name>
<sequence>MGKTRKWEIQAEGVTHIIEYKQGFVRKIIVDGVTHKVKSSNPIINVIDYEIPFDDTDCKLVVLGNKADLAVNGTFLGTKKPYEPMNGVPSWVWMFVGISIIGGFLVSGIFSLLIGVLMSLFYIQYGLEKKKSHVVSFFRACCVIQVATGFGVASLLF</sequence>
<keyword evidence="1" id="KW-1133">Transmembrane helix</keyword>